<dbReference type="SUPFAM" id="SSF51011">
    <property type="entry name" value="Glycosyl hydrolase domain"/>
    <property type="match status" value="1"/>
</dbReference>
<keyword evidence="25" id="KW-1185">Reference proteome</keyword>
<evidence type="ECO:0000313" key="24">
    <source>
        <dbReference type="EMBL" id="CAC5402902.1"/>
    </source>
</evidence>
<dbReference type="InterPro" id="IPR013780">
    <property type="entry name" value="Glyco_hydro_b"/>
</dbReference>
<dbReference type="FunFam" id="2.60.40.1760:FF:000002">
    <property type="entry name" value="neutral alpha-glucosidase AB isoform X1"/>
    <property type="match status" value="1"/>
</dbReference>
<dbReference type="GO" id="GO:0030246">
    <property type="term" value="F:carbohydrate binding"/>
    <property type="evidence" value="ECO:0007669"/>
    <property type="project" value="InterPro"/>
</dbReference>
<dbReference type="GO" id="GO:0106407">
    <property type="term" value="F:Glc2Man9GlcNAc2 oligosaccharide glucosidase activity"/>
    <property type="evidence" value="ECO:0007669"/>
    <property type="project" value="UniProtKB-EC"/>
</dbReference>
<dbReference type="Gene3D" id="3.20.20.80">
    <property type="entry name" value="Glycosidases"/>
    <property type="match status" value="1"/>
</dbReference>
<feature type="signal peptide" evidence="19">
    <location>
        <begin position="1"/>
        <end position="25"/>
    </location>
</feature>
<feature type="domain" description="Glycoside hydrolase family 31 TIM barrel" evidence="20">
    <location>
        <begin position="381"/>
        <end position="708"/>
    </location>
</feature>
<evidence type="ECO:0000256" key="4">
    <source>
        <dbReference type="ARBA" id="ARBA00007806"/>
    </source>
</evidence>
<evidence type="ECO:0000256" key="5">
    <source>
        <dbReference type="ARBA" id="ARBA00022729"/>
    </source>
</evidence>
<dbReference type="AlphaFoldDB" id="A0A6J8D6F6"/>
<comment type="pathway">
    <text evidence="3">Glycan metabolism; N-glycan metabolism.</text>
</comment>
<dbReference type="GO" id="GO:0005975">
    <property type="term" value="P:carbohydrate metabolic process"/>
    <property type="evidence" value="ECO:0007669"/>
    <property type="project" value="InterPro"/>
</dbReference>
<evidence type="ECO:0000256" key="10">
    <source>
        <dbReference type="ARBA" id="ARBA00023295"/>
    </source>
</evidence>
<dbReference type="InterPro" id="IPR033403">
    <property type="entry name" value="DUF5110"/>
</dbReference>
<dbReference type="Pfam" id="PF13802">
    <property type="entry name" value="Gal_mutarotas_2"/>
    <property type="match status" value="1"/>
</dbReference>
<dbReference type="PANTHER" id="PTHR22762">
    <property type="entry name" value="ALPHA-GLUCOSIDASE"/>
    <property type="match status" value="1"/>
</dbReference>
<evidence type="ECO:0000256" key="14">
    <source>
        <dbReference type="ARBA" id="ARBA00067008"/>
    </source>
</evidence>
<dbReference type="SUPFAM" id="SSF74650">
    <property type="entry name" value="Galactose mutarotase-like"/>
    <property type="match status" value="1"/>
</dbReference>
<feature type="domain" description="Glycoside hydrolase family 31 N-terminal" evidence="21">
    <location>
        <begin position="81"/>
        <end position="319"/>
    </location>
</feature>
<dbReference type="Pfam" id="PF21365">
    <property type="entry name" value="Glyco_hydro_31_3rd"/>
    <property type="match status" value="1"/>
</dbReference>
<evidence type="ECO:0000256" key="11">
    <source>
        <dbReference type="ARBA" id="ARBA00042895"/>
    </source>
</evidence>
<evidence type="ECO:0000259" key="23">
    <source>
        <dbReference type="Pfam" id="PF21365"/>
    </source>
</evidence>
<dbReference type="InterPro" id="IPR011013">
    <property type="entry name" value="Gal_mutarotase_sf_dom"/>
</dbReference>
<comment type="catalytic activity">
    <reaction evidence="12">
        <text>N(4)-(alpha-D-Glc-(1-&gt;3)-alpha-D-Man-(1-&gt;2)-alpha-D-Man-(1-&gt;2)-alpha-D-Man-(1-&gt;3)-[alpha-D-Man-(1-&gt;2)-alpha-D-Man-(1-&gt;3)-[alpha-D-Man-(1-&gt;2)-alpha-D-Man-(1-&gt;6)]-alpha-D-Man-(1-&gt;6)]-beta-D-Man-(1-&gt;4)-beta-D-GlcNAc-(1-&gt;4)-beta-D-GlcNAc)-L-asparaginyl-[protein] + H2O = N(4)-(alpha-D-Man-(1-&gt;2)-alpha-D-Man-(1-&gt;2)-alpha-D-Man-(1-&gt;3)-[alpha-D-Man-(1-&gt;2)-alpha-D-Man-(1-&gt;3)-[alpha-D-Man-(1-&gt;2)-alpha-D-Man-(1-&gt;6)]-alpha-D-Man-(1-&gt;6)]-beta-D-Man-(1-&gt;4)-beta-D-GlcNAc-(1-&gt;4)-beta-D-GlcNAc)-L-asparaginyl-[protein] (N-glucan mannose isomer 9A1,2,3B1,2,3) + beta-D-glucose</text>
        <dbReference type="Rhea" id="RHEA:56000"/>
        <dbReference type="Rhea" id="RHEA-COMP:14356"/>
        <dbReference type="Rhea" id="RHEA-COMP:14357"/>
        <dbReference type="ChEBI" id="CHEBI:15377"/>
        <dbReference type="ChEBI" id="CHEBI:15903"/>
        <dbReference type="ChEBI" id="CHEBI:59080"/>
        <dbReference type="ChEBI" id="CHEBI:139493"/>
        <dbReference type="EC" id="3.2.1.207"/>
    </reaction>
</comment>
<comment type="catalytic activity">
    <reaction evidence="13">
        <text>N(4)-(alpha-D-Glc-(1-&gt;3)-alpha-D-Glc-(1-&gt;3)-alpha-D-Man-(1-&gt;2)-alpha-D-Man-(1-&gt;2)-alpha-D-Man-(1-&gt;3)-[alpha-D-Man-(1-&gt;2)-alpha-D-Man-(1-&gt;3)-[alpha-D-Man-(1-&gt;2)-alpha-D-Man-(1-&gt;6)]-alpha-D-Man-(1-&gt;6)]-beta-D-Man-(1-&gt;4)-beta-D-GlcNAc-(1-&gt;4)-beta-D-GlcNAc)-L-asparaginyl-[protein] + H2O = N(4)-(alpha-D-Glc-(1-&gt;3)-alpha-D-Man-(1-&gt;2)-alpha-D-Man-(1-&gt;2)-alpha-D-Man-(1-&gt;3)-[alpha-D-Man-(1-&gt;2)-alpha-D-Man-(1-&gt;3)-[alpha-D-Man-(1-&gt;2)-alpha-D-Man-(1-&gt;6)]-alpha-D-Man-(1-&gt;6)]-beta-D-Man-(1-&gt;4)-beta-D-GlcNAc-(1-&gt;4)-beta-D-GlcNAc)-L-asparaginyl-[protein] + beta-D-glucose</text>
        <dbReference type="Rhea" id="RHEA:55996"/>
        <dbReference type="Rhea" id="RHEA-COMP:14355"/>
        <dbReference type="Rhea" id="RHEA-COMP:14357"/>
        <dbReference type="ChEBI" id="CHEBI:15377"/>
        <dbReference type="ChEBI" id="CHEBI:15903"/>
        <dbReference type="ChEBI" id="CHEBI:59080"/>
        <dbReference type="ChEBI" id="CHEBI:59082"/>
        <dbReference type="EC" id="3.2.1.207"/>
    </reaction>
</comment>
<dbReference type="PANTHER" id="PTHR22762:SF54">
    <property type="entry name" value="BCDNA.GH04962"/>
    <property type="match status" value="1"/>
</dbReference>
<dbReference type="GO" id="GO:0033919">
    <property type="term" value="F:glucan 1,3-alpha-glucosidase activity"/>
    <property type="evidence" value="ECO:0007669"/>
    <property type="project" value="UniProtKB-ARBA"/>
</dbReference>
<name>A0A6J8D6F6_MYTCO</name>
<feature type="region of interest" description="Disordered" evidence="18">
    <location>
        <begin position="178"/>
        <end position="220"/>
    </location>
</feature>
<evidence type="ECO:0000256" key="12">
    <source>
        <dbReference type="ARBA" id="ARBA00050632"/>
    </source>
</evidence>
<keyword evidence="10 17" id="KW-0326">Glycosidase</keyword>
<dbReference type="GO" id="GO:0005794">
    <property type="term" value="C:Golgi apparatus"/>
    <property type="evidence" value="ECO:0007669"/>
    <property type="project" value="UniProtKB-SubCell"/>
</dbReference>
<keyword evidence="9" id="KW-0325">Glycoprotein</keyword>
<evidence type="ECO:0000256" key="8">
    <source>
        <dbReference type="ARBA" id="ARBA00023034"/>
    </source>
</evidence>
<feature type="domain" description="DUF5110" evidence="22">
    <location>
        <begin position="822"/>
        <end position="881"/>
    </location>
</feature>
<protein>
    <recommendedName>
        <fullName evidence="15">Neutral alpha-glucosidase AB</fullName>
        <ecNumber evidence="14">3.2.1.207</ecNumber>
    </recommendedName>
    <alternativeName>
        <fullName evidence="16">Alpha-glucosidase 2</fullName>
    </alternativeName>
    <alternativeName>
        <fullName evidence="11">Glucosidase II subunit alpha</fullName>
    </alternativeName>
</protein>
<keyword evidence="5 19" id="KW-0732">Signal</keyword>
<dbReference type="CDD" id="cd06603">
    <property type="entry name" value="GH31_GANC_GANAB_alpha"/>
    <property type="match status" value="1"/>
</dbReference>
<dbReference type="InterPro" id="IPR048395">
    <property type="entry name" value="Glyco_hydro_31_C"/>
</dbReference>
<dbReference type="Pfam" id="PF01055">
    <property type="entry name" value="Glyco_hydro_31_2nd"/>
    <property type="match status" value="1"/>
</dbReference>
<evidence type="ECO:0000256" key="18">
    <source>
        <dbReference type="SAM" id="MobiDB-lite"/>
    </source>
</evidence>
<evidence type="ECO:0000313" key="25">
    <source>
        <dbReference type="Proteomes" id="UP000507470"/>
    </source>
</evidence>
<dbReference type="CDD" id="cd14752">
    <property type="entry name" value="GH31_N"/>
    <property type="match status" value="1"/>
</dbReference>
<keyword evidence="6 17" id="KW-0378">Hydrolase</keyword>
<reference evidence="24 25" key="1">
    <citation type="submission" date="2020-06" db="EMBL/GenBank/DDBJ databases">
        <authorList>
            <person name="Li R."/>
            <person name="Bekaert M."/>
        </authorList>
    </citation>
    <scope>NUCLEOTIDE SEQUENCE [LARGE SCALE GENOMIC DNA]</scope>
    <source>
        <strain evidence="25">wild</strain>
    </source>
</reference>
<evidence type="ECO:0000256" key="3">
    <source>
        <dbReference type="ARBA" id="ARBA00004833"/>
    </source>
</evidence>
<evidence type="ECO:0000256" key="19">
    <source>
        <dbReference type="SAM" id="SignalP"/>
    </source>
</evidence>
<evidence type="ECO:0000256" key="15">
    <source>
        <dbReference type="ARBA" id="ARBA00069533"/>
    </source>
</evidence>
<comment type="subcellular location">
    <subcellularLocation>
        <location evidence="1">Endoplasmic reticulum</location>
    </subcellularLocation>
    <subcellularLocation>
        <location evidence="2">Golgi apparatus</location>
    </subcellularLocation>
</comment>
<dbReference type="Pfam" id="PF17137">
    <property type="entry name" value="DUF5110"/>
    <property type="match status" value="1"/>
</dbReference>
<feature type="chain" id="PRO_5026976221" description="Neutral alpha-glucosidase AB" evidence="19">
    <location>
        <begin position="26"/>
        <end position="938"/>
    </location>
</feature>
<dbReference type="Proteomes" id="UP000507470">
    <property type="component" value="Unassembled WGS sequence"/>
</dbReference>
<dbReference type="OrthoDB" id="3237269at2759"/>
<evidence type="ECO:0000256" key="6">
    <source>
        <dbReference type="ARBA" id="ARBA00022801"/>
    </source>
</evidence>
<evidence type="ECO:0000256" key="9">
    <source>
        <dbReference type="ARBA" id="ARBA00023180"/>
    </source>
</evidence>
<dbReference type="SUPFAM" id="SSF51445">
    <property type="entry name" value="(Trans)glycosidases"/>
    <property type="match status" value="1"/>
</dbReference>
<evidence type="ECO:0000259" key="22">
    <source>
        <dbReference type="Pfam" id="PF17137"/>
    </source>
</evidence>
<feature type="domain" description="Glycosyl hydrolase family 31 C-terminal" evidence="23">
    <location>
        <begin position="717"/>
        <end position="805"/>
    </location>
</feature>
<feature type="compositionally biased region" description="Basic and acidic residues" evidence="18">
    <location>
        <begin position="187"/>
        <end position="215"/>
    </location>
</feature>
<accession>A0A6J8D6F6</accession>
<dbReference type="Gene3D" id="2.60.40.1180">
    <property type="entry name" value="Golgi alpha-mannosidase II"/>
    <property type="match status" value="2"/>
</dbReference>
<sequence>METPSLWVMQQIFVTLILLIQSSVAVNRDNFKTCQQSGFCKRHRAMTPGQSSYEVLPETVNVQSTSVNLQLLNTVTNVKLTLELSGLERSTARIKINEVEPIKQRYEIPVGDVLVEEPKRQGLKKLEQTSQSLTLGIEKNKIVISFKPFRIDFYTEDEPVVSINAQGLLKFEHYRTKQEAQPEENVEEAKEGEEPKVGDENAEEKPAEEEQKKEEEEPDLWEETFKSFTDSKPHGPSSVGLDVSFPGFENVYGIPEHADDFALKTTKDTDPYRLFNLDVFEYELYNPMALYGAVPVMMAHNEKNTVGIFWHNAAETWIDIKSNVADKNFFSKVADFFKQDSDIPQTDTHWFSESGVIDVFIMLGPKPKDVFKQYAVLTGTTPVPPLFSIAYHQCRWNYNDQDDVKNVDANMDKFDIPFDVIWLDIEHTDGKRYFTWDGNKFSHSVDMINNVASKGRKMVTIVDPHLKKDDNYKVYADAKSKDLLVKNKDGNEYDGWCWPGSSAWPDFTDPEVRKWWESKFLLSEYEGSTNDLHTWNDMNEPSVFNGPEISFHRDVKHHNGWENRDVHNIYGHLVQQATADGLILRSDHKERPFVLTRSFFAGSQRNGAVWTGDNIGEWSHLKVSNPMLLSLNLVGITFAGADVGGFFKNPDPELLTRWWQAGAFQPFFRSHAHIDTKRREPYLLPDNNMKIVRNAIRARYTFLPYWYTVFYNTYKNGGPVMQPLWAEYPEDKLTFKMDDQFLIGPSLLVKPITEQGGTGTNVYFPGANDVWYDILTAEKYLGGKSVYVNAPLEKIPVFQRGGSIIPRKMRVRRSSGLMHDDPITLFVCLDRQGKASGDIYADDYHTFQYQKGKYLHRQFSFSNNKLINSNADKNGSFETKEWIERILILGVLKKPNAVAIKIGNQQQQLAFGYDPNTSLLAIKKPGSKLQEDFVITLL</sequence>
<evidence type="ECO:0000256" key="1">
    <source>
        <dbReference type="ARBA" id="ARBA00004240"/>
    </source>
</evidence>
<dbReference type="InterPro" id="IPR025887">
    <property type="entry name" value="Glyco_hydro_31_N_dom"/>
</dbReference>
<gene>
    <name evidence="24" type="ORF">MCOR_36833</name>
</gene>
<dbReference type="GO" id="GO:0006491">
    <property type="term" value="P:N-glycan processing"/>
    <property type="evidence" value="ECO:0007669"/>
    <property type="project" value="UniProtKB-ARBA"/>
</dbReference>
<dbReference type="FunFam" id="3.20.20.80:FF:000039">
    <property type="entry name" value="Glucosidase, alpha neutral C"/>
    <property type="match status" value="1"/>
</dbReference>
<evidence type="ECO:0000259" key="21">
    <source>
        <dbReference type="Pfam" id="PF13802"/>
    </source>
</evidence>
<dbReference type="EC" id="3.2.1.207" evidence="14"/>
<evidence type="ECO:0000256" key="7">
    <source>
        <dbReference type="ARBA" id="ARBA00022824"/>
    </source>
</evidence>
<evidence type="ECO:0000259" key="20">
    <source>
        <dbReference type="Pfam" id="PF01055"/>
    </source>
</evidence>
<keyword evidence="7" id="KW-0256">Endoplasmic reticulum</keyword>
<dbReference type="GO" id="GO:0005783">
    <property type="term" value="C:endoplasmic reticulum"/>
    <property type="evidence" value="ECO:0007669"/>
    <property type="project" value="UniProtKB-SubCell"/>
</dbReference>
<dbReference type="FunFam" id="2.60.40.1180:FF:000023">
    <property type="entry name" value="neutral alpha-glucosidase AB isoform X2"/>
    <property type="match status" value="1"/>
</dbReference>
<dbReference type="InterPro" id="IPR017853">
    <property type="entry name" value="GH"/>
</dbReference>
<evidence type="ECO:0000256" key="17">
    <source>
        <dbReference type="RuleBase" id="RU361185"/>
    </source>
</evidence>
<comment type="similarity">
    <text evidence="4 17">Belongs to the glycosyl hydrolase 31 family.</text>
</comment>
<dbReference type="Gene3D" id="2.60.40.1760">
    <property type="entry name" value="glycosyl hydrolase (family 31)"/>
    <property type="match status" value="1"/>
</dbReference>
<keyword evidence="8" id="KW-0333">Golgi apparatus</keyword>
<dbReference type="EMBL" id="CACVKT020006655">
    <property type="protein sequence ID" value="CAC5402902.1"/>
    <property type="molecule type" value="Genomic_DNA"/>
</dbReference>
<organism evidence="24 25">
    <name type="scientific">Mytilus coruscus</name>
    <name type="common">Sea mussel</name>
    <dbReference type="NCBI Taxonomy" id="42192"/>
    <lineage>
        <taxon>Eukaryota</taxon>
        <taxon>Metazoa</taxon>
        <taxon>Spiralia</taxon>
        <taxon>Lophotrochozoa</taxon>
        <taxon>Mollusca</taxon>
        <taxon>Bivalvia</taxon>
        <taxon>Autobranchia</taxon>
        <taxon>Pteriomorphia</taxon>
        <taxon>Mytilida</taxon>
        <taxon>Mytiloidea</taxon>
        <taxon>Mytilidae</taxon>
        <taxon>Mytilinae</taxon>
        <taxon>Mytilus</taxon>
    </lineage>
</organism>
<evidence type="ECO:0000256" key="13">
    <source>
        <dbReference type="ARBA" id="ARBA00052396"/>
    </source>
</evidence>
<dbReference type="InterPro" id="IPR000322">
    <property type="entry name" value="Glyco_hydro_31_TIM"/>
</dbReference>
<evidence type="ECO:0000256" key="16">
    <source>
        <dbReference type="ARBA" id="ARBA00080367"/>
    </source>
</evidence>
<evidence type="ECO:0000256" key="2">
    <source>
        <dbReference type="ARBA" id="ARBA00004555"/>
    </source>
</evidence>
<proteinExistence type="inferred from homology"/>